<evidence type="ECO:0000313" key="3">
    <source>
        <dbReference type="Proteomes" id="UP000495940"/>
    </source>
</evidence>
<evidence type="ECO:0000313" key="2">
    <source>
        <dbReference type="EMBL" id="QCD60170.1"/>
    </source>
</evidence>
<protein>
    <submittedName>
        <fullName evidence="2">Uncharacterized protein</fullName>
    </submittedName>
</protein>
<evidence type="ECO:0000256" key="1">
    <source>
        <dbReference type="SAM" id="MobiDB-lite"/>
    </source>
</evidence>
<keyword evidence="3" id="KW-1185">Reference proteome</keyword>
<dbReference type="KEGG" id="shaw:CEB94_39435"/>
<dbReference type="EMBL" id="CP021978">
    <property type="protein sequence ID" value="QCD60170.1"/>
    <property type="molecule type" value="Genomic_DNA"/>
</dbReference>
<sequence>MGRDERGTLVRRRVPQDHAQCDQVTDGTHEVGRRVAGSSDEADQKPRHQGDNRPSSVPSADTLDRLAAALHISGDALAVLPGCASRPIGAAATWTTI</sequence>
<feature type="region of interest" description="Disordered" evidence="1">
    <location>
        <begin position="1"/>
        <end position="60"/>
    </location>
</feature>
<organism evidence="2 3">
    <name type="scientific">Streptomyces hawaiiensis</name>
    <dbReference type="NCBI Taxonomy" id="67305"/>
    <lineage>
        <taxon>Bacteria</taxon>
        <taxon>Bacillati</taxon>
        <taxon>Actinomycetota</taxon>
        <taxon>Actinomycetes</taxon>
        <taxon>Kitasatosporales</taxon>
        <taxon>Streptomycetaceae</taxon>
        <taxon>Streptomyces</taxon>
    </lineage>
</organism>
<accession>A0A6G5RQ76</accession>
<dbReference type="AlphaFoldDB" id="A0A6G5RQ76"/>
<dbReference type="Proteomes" id="UP000495940">
    <property type="component" value="Chromosome"/>
</dbReference>
<name>A0A6G5RQ76_9ACTN</name>
<gene>
    <name evidence="2" type="ORF">CEB94_39435</name>
</gene>
<proteinExistence type="predicted"/>
<reference evidence="2 3" key="1">
    <citation type="submission" date="2017-06" db="EMBL/GenBank/DDBJ databases">
        <title>Complete Genome Sequence of Streptomyces hawaiiensis NRRL 15010 and insights into acyldepsipeptides biosynthesis.</title>
        <authorList>
            <person name="Mariita R.M."/>
            <person name="Sello J.K."/>
        </authorList>
    </citation>
    <scope>NUCLEOTIDE SEQUENCE [LARGE SCALE GENOMIC DNA]</scope>
    <source>
        <strain evidence="2 3">ATCC 12236</strain>
    </source>
</reference>
<feature type="compositionally biased region" description="Basic and acidic residues" evidence="1">
    <location>
        <begin position="42"/>
        <end position="51"/>
    </location>
</feature>
<feature type="compositionally biased region" description="Basic and acidic residues" evidence="1">
    <location>
        <begin position="1"/>
        <end position="20"/>
    </location>
</feature>